<evidence type="ECO:0000313" key="2">
    <source>
        <dbReference type="EMBL" id="KAK1430011.1"/>
    </source>
</evidence>
<dbReference type="InterPro" id="IPR027417">
    <property type="entry name" value="P-loop_NTPase"/>
</dbReference>
<keyword evidence="3" id="KW-1185">Reference proteome</keyword>
<proteinExistence type="predicted"/>
<evidence type="ECO:0000259" key="1">
    <source>
        <dbReference type="Pfam" id="PF00931"/>
    </source>
</evidence>
<accession>A0AAD8KZI6</accession>
<dbReference type="Gene3D" id="3.40.50.300">
    <property type="entry name" value="P-loop containing nucleotide triphosphate hydrolases"/>
    <property type="match status" value="1"/>
</dbReference>
<name>A0AAD8KZI6_TARER</name>
<protein>
    <recommendedName>
        <fullName evidence="1">NB-ARC domain-containing protein</fullName>
    </recommendedName>
</protein>
<feature type="domain" description="NB-ARC" evidence="1">
    <location>
        <begin position="13"/>
        <end position="85"/>
    </location>
</feature>
<reference evidence="2" key="1">
    <citation type="journal article" date="2023" name="bioRxiv">
        <title>Improved chromosome-level genome assembly for marigold (Tagetes erecta).</title>
        <authorList>
            <person name="Jiang F."/>
            <person name="Yuan L."/>
            <person name="Wang S."/>
            <person name="Wang H."/>
            <person name="Xu D."/>
            <person name="Wang A."/>
            <person name="Fan W."/>
        </authorList>
    </citation>
    <scope>NUCLEOTIDE SEQUENCE</scope>
    <source>
        <strain evidence="2">WSJ</strain>
        <tissue evidence="2">Leaf</tissue>
    </source>
</reference>
<comment type="caution">
    <text evidence="2">The sequence shown here is derived from an EMBL/GenBank/DDBJ whole genome shotgun (WGS) entry which is preliminary data.</text>
</comment>
<gene>
    <name evidence="2" type="ORF">QVD17_12445</name>
</gene>
<organism evidence="2 3">
    <name type="scientific">Tagetes erecta</name>
    <name type="common">African marigold</name>
    <dbReference type="NCBI Taxonomy" id="13708"/>
    <lineage>
        <taxon>Eukaryota</taxon>
        <taxon>Viridiplantae</taxon>
        <taxon>Streptophyta</taxon>
        <taxon>Embryophyta</taxon>
        <taxon>Tracheophyta</taxon>
        <taxon>Spermatophyta</taxon>
        <taxon>Magnoliopsida</taxon>
        <taxon>eudicotyledons</taxon>
        <taxon>Gunneridae</taxon>
        <taxon>Pentapetalae</taxon>
        <taxon>asterids</taxon>
        <taxon>campanulids</taxon>
        <taxon>Asterales</taxon>
        <taxon>Asteraceae</taxon>
        <taxon>Asteroideae</taxon>
        <taxon>Heliantheae alliance</taxon>
        <taxon>Tageteae</taxon>
        <taxon>Tagetes</taxon>
    </lineage>
</organism>
<evidence type="ECO:0000313" key="3">
    <source>
        <dbReference type="Proteomes" id="UP001229421"/>
    </source>
</evidence>
<dbReference type="EMBL" id="JAUHHV010000003">
    <property type="protein sequence ID" value="KAK1430011.1"/>
    <property type="molecule type" value="Genomic_DNA"/>
</dbReference>
<sequence length="106" mass="12058">MTAPDISYTLSQQDALNQILQRLVDEDYRAIRVLGMTGAGKTAILKNLNNHEKVVDMYEIVIWLTVSREENHRENLSVEKLQHVIAERILVDVEGGTDIETVARKI</sequence>
<dbReference type="Pfam" id="PF00931">
    <property type="entry name" value="NB-ARC"/>
    <property type="match status" value="1"/>
</dbReference>
<dbReference type="SUPFAM" id="SSF52540">
    <property type="entry name" value="P-loop containing nucleoside triphosphate hydrolases"/>
    <property type="match status" value="1"/>
</dbReference>
<dbReference type="InterPro" id="IPR002182">
    <property type="entry name" value="NB-ARC"/>
</dbReference>
<dbReference type="Proteomes" id="UP001229421">
    <property type="component" value="Unassembled WGS sequence"/>
</dbReference>
<dbReference type="AlphaFoldDB" id="A0AAD8KZI6"/>
<dbReference type="GO" id="GO:0043531">
    <property type="term" value="F:ADP binding"/>
    <property type="evidence" value="ECO:0007669"/>
    <property type="project" value="InterPro"/>
</dbReference>